<proteinExistence type="predicted"/>
<evidence type="ECO:0000313" key="3">
    <source>
        <dbReference type="Proteomes" id="UP001153269"/>
    </source>
</evidence>
<gene>
    <name evidence="2" type="ORF">PLEPLA_LOCUS15274</name>
</gene>
<dbReference type="AlphaFoldDB" id="A0A9N7YDD1"/>
<feature type="compositionally biased region" description="Acidic residues" evidence="1">
    <location>
        <begin position="36"/>
        <end position="154"/>
    </location>
</feature>
<evidence type="ECO:0000313" key="2">
    <source>
        <dbReference type="EMBL" id="CAB1427335.1"/>
    </source>
</evidence>
<keyword evidence="3" id="KW-1185">Reference proteome</keyword>
<feature type="region of interest" description="Disordered" evidence="1">
    <location>
        <begin position="1"/>
        <end position="155"/>
    </location>
</feature>
<sequence length="267" mass="30658">MQMGQTGDQTADLQVGGRPLYPQPRPPHDDDHHDEEHDEDDDDDDYDEDDDDDDEDDGYDDEDEDDEEVDDDDDDDEEVDDEDDDDEEVDDDEEDDDDDEDDEDDDEEVDDDDEVDDEDDDDEEVDDDDDEDDDDEDDEDDDEDEDEEEEDEDAACLHPVSRPASGIQPAGQFVCLSVLPESSTPPKNNVHARHFQYLARPLTRPCRTCCAPPSEVVSGAHRLGWAWDGVLMVASLRLIDVDKLKLKEKLLSLWWRPLRTDVRLQHC</sequence>
<dbReference type="EMBL" id="CADEAL010000961">
    <property type="protein sequence ID" value="CAB1427335.1"/>
    <property type="molecule type" value="Genomic_DNA"/>
</dbReference>
<reference evidence="2" key="1">
    <citation type="submission" date="2020-03" db="EMBL/GenBank/DDBJ databases">
        <authorList>
            <person name="Weist P."/>
        </authorList>
    </citation>
    <scope>NUCLEOTIDE SEQUENCE</scope>
</reference>
<comment type="caution">
    <text evidence="2">The sequence shown here is derived from an EMBL/GenBank/DDBJ whole genome shotgun (WGS) entry which is preliminary data.</text>
</comment>
<feature type="compositionally biased region" description="Polar residues" evidence="1">
    <location>
        <begin position="1"/>
        <end position="12"/>
    </location>
</feature>
<evidence type="ECO:0000256" key="1">
    <source>
        <dbReference type="SAM" id="MobiDB-lite"/>
    </source>
</evidence>
<protein>
    <submittedName>
        <fullName evidence="2">Uncharacterized protein</fullName>
    </submittedName>
</protein>
<organism evidence="2 3">
    <name type="scientific">Pleuronectes platessa</name>
    <name type="common">European plaice</name>
    <dbReference type="NCBI Taxonomy" id="8262"/>
    <lineage>
        <taxon>Eukaryota</taxon>
        <taxon>Metazoa</taxon>
        <taxon>Chordata</taxon>
        <taxon>Craniata</taxon>
        <taxon>Vertebrata</taxon>
        <taxon>Euteleostomi</taxon>
        <taxon>Actinopterygii</taxon>
        <taxon>Neopterygii</taxon>
        <taxon>Teleostei</taxon>
        <taxon>Neoteleostei</taxon>
        <taxon>Acanthomorphata</taxon>
        <taxon>Carangaria</taxon>
        <taxon>Pleuronectiformes</taxon>
        <taxon>Pleuronectoidei</taxon>
        <taxon>Pleuronectidae</taxon>
        <taxon>Pleuronectes</taxon>
    </lineage>
</organism>
<accession>A0A9N7YDD1</accession>
<feature type="compositionally biased region" description="Basic and acidic residues" evidence="1">
    <location>
        <begin position="26"/>
        <end position="35"/>
    </location>
</feature>
<name>A0A9N7YDD1_PLEPL</name>
<dbReference type="Proteomes" id="UP001153269">
    <property type="component" value="Unassembled WGS sequence"/>
</dbReference>